<dbReference type="Proteomes" id="UP000515733">
    <property type="component" value="Chromosome"/>
</dbReference>
<evidence type="ECO:0000313" key="7">
    <source>
        <dbReference type="Proteomes" id="UP000515733"/>
    </source>
</evidence>
<evidence type="ECO:0000313" key="6">
    <source>
        <dbReference type="EMBL" id="CAB1368647.1"/>
    </source>
</evidence>
<evidence type="ECO:0000256" key="3">
    <source>
        <dbReference type="ARBA" id="ARBA00022692"/>
    </source>
</evidence>
<organism evidence="6 7">
    <name type="scientific">Denitratisoma oestradiolicum</name>
    <dbReference type="NCBI Taxonomy" id="311182"/>
    <lineage>
        <taxon>Bacteria</taxon>
        <taxon>Pseudomonadati</taxon>
        <taxon>Pseudomonadota</taxon>
        <taxon>Betaproteobacteria</taxon>
        <taxon>Nitrosomonadales</taxon>
        <taxon>Sterolibacteriaceae</taxon>
        <taxon>Denitratisoma</taxon>
    </lineage>
</organism>
<accession>A0A6S6XX18</accession>
<protein>
    <recommendedName>
        <fullName evidence="8">Flippase-like domain-containing protein</fullName>
    </recommendedName>
</protein>
<evidence type="ECO:0000256" key="1">
    <source>
        <dbReference type="ARBA" id="ARBA00004651"/>
    </source>
</evidence>
<keyword evidence="2" id="KW-1003">Cell membrane</keyword>
<dbReference type="PANTHER" id="PTHR40277">
    <property type="entry name" value="BLL5419 PROTEIN"/>
    <property type="match status" value="1"/>
</dbReference>
<dbReference type="OrthoDB" id="9150608at2"/>
<keyword evidence="3" id="KW-0812">Transmembrane</keyword>
<reference evidence="6 7" key="1">
    <citation type="submission" date="2020-03" db="EMBL/GenBank/DDBJ databases">
        <authorList>
            <consortium name="Genoscope - CEA"/>
            <person name="William W."/>
        </authorList>
    </citation>
    <scope>NUCLEOTIDE SEQUENCE [LARGE SCALE GENOMIC DNA]</scope>
    <source>
        <strain evidence="7">DSM 16959</strain>
    </source>
</reference>
<dbReference type="RefSeq" id="WP_145769743.1">
    <property type="nucleotide sequence ID" value="NZ_LR778301.1"/>
</dbReference>
<dbReference type="KEGG" id="doe:DENOEST_1482"/>
<dbReference type="GO" id="GO:0005886">
    <property type="term" value="C:plasma membrane"/>
    <property type="evidence" value="ECO:0007669"/>
    <property type="project" value="UniProtKB-SubCell"/>
</dbReference>
<evidence type="ECO:0008006" key="8">
    <source>
        <dbReference type="Google" id="ProtNLM"/>
    </source>
</evidence>
<gene>
    <name evidence="6" type="ORF">DENOEST_1482</name>
</gene>
<dbReference type="PANTHER" id="PTHR40277:SF1">
    <property type="entry name" value="BLL5419 PROTEIN"/>
    <property type="match status" value="1"/>
</dbReference>
<dbReference type="InterPro" id="IPR022791">
    <property type="entry name" value="L-PG_synthase/AglD"/>
</dbReference>
<dbReference type="Pfam" id="PF03706">
    <property type="entry name" value="LPG_synthase_TM"/>
    <property type="match status" value="1"/>
</dbReference>
<sequence>MLFHVKTLIRLIASLGLVGLVLWFVDPLRVLGALGRPDPLWLGAGFAAALCATLASALRWRLLALWLEARAPGRLFLLAYWRGIAANTVLPGGTLGGDALRALHLQQAGNPLTASAMSVALDRISGLWVLVVISLATAALALATGLMPATVLPLPWPAAALLALLAVIAPLLLWQLSAAARHRLPGKLAGLLDAIHDRPRPLRQYLLQLAGSALVQALSILAFAGGGLAVGLALPLWLYFIAAGPIFILAALPVSVGGWGTREAAAALTLGLFGAPRELAVAAAILYGLFAALQGLLGALTLLHPIHGSASHLENHDA</sequence>
<dbReference type="AlphaFoldDB" id="A0A6S6XX18"/>
<evidence type="ECO:0000256" key="5">
    <source>
        <dbReference type="ARBA" id="ARBA00023136"/>
    </source>
</evidence>
<comment type="subcellular location">
    <subcellularLocation>
        <location evidence="1">Cell membrane</location>
        <topology evidence="1">Multi-pass membrane protein</topology>
    </subcellularLocation>
</comment>
<keyword evidence="4" id="KW-1133">Transmembrane helix</keyword>
<evidence type="ECO:0000256" key="4">
    <source>
        <dbReference type="ARBA" id="ARBA00022989"/>
    </source>
</evidence>
<dbReference type="EMBL" id="LR778301">
    <property type="protein sequence ID" value="CAB1368647.1"/>
    <property type="molecule type" value="Genomic_DNA"/>
</dbReference>
<evidence type="ECO:0000256" key="2">
    <source>
        <dbReference type="ARBA" id="ARBA00022475"/>
    </source>
</evidence>
<keyword evidence="5" id="KW-0472">Membrane</keyword>
<proteinExistence type="predicted"/>
<keyword evidence="7" id="KW-1185">Reference proteome</keyword>
<name>A0A6S6XX18_9PROT</name>